<keyword evidence="7" id="KW-1185">Reference proteome</keyword>
<keyword evidence="3" id="KW-0808">Transferase</keyword>
<dbReference type="InterPro" id="IPR015422">
    <property type="entry name" value="PyrdxlP-dep_Trfase_small"/>
</dbReference>
<dbReference type="Gene3D" id="3.40.640.10">
    <property type="entry name" value="Type I PLP-dependent aspartate aminotransferase-like (Major domain)"/>
    <property type="match status" value="1"/>
</dbReference>
<dbReference type="InterPro" id="IPR004839">
    <property type="entry name" value="Aminotransferase_I/II_large"/>
</dbReference>
<evidence type="ECO:0000313" key="7">
    <source>
        <dbReference type="Proteomes" id="UP000078148"/>
    </source>
</evidence>
<dbReference type="InterPro" id="IPR015421">
    <property type="entry name" value="PyrdxlP-dep_Trfase_major"/>
</dbReference>
<dbReference type="OrthoDB" id="9802601at2"/>
<dbReference type="STRING" id="1616788.AR543_13215"/>
<dbReference type="PANTHER" id="PTHR42790:SF19">
    <property type="entry name" value="KYNURENINE_ALPHA-AMINOADIPATE AMINOTRANSFERASE, MITOCHONDRIAL"/>
    <property type="match status" value="1"/>
</dbReference>
<keyword evidence="4" id="KW-0663">Pyridoxal phosphate</keyword>
<reference evidence="6 7" key="2">
    <citation type="journal article" date="2016" name="Int. J. Syst. Evol. Microbiol.">
        <title>Paenibacillus bovis sp. nov., isolated from raw yak (Bos grunniens) milk.</title>
        <authorList>
            <person name="Gao C."/>
            <person name="Han J."/>
            <person name="Liu Z."/>
            <person name="Xu X."/>
            <person name="Hang F."/>
            <person name="Wu Z."/>
        </authorList>
    </citation>
    <scope>NUCLEOTIDE SEQUENCE [LARGE SCALE GENOMIC DNA]</scope>
    <source>
        <strain evidence="6 7">BD3526</strain>
    </source>
</reference>
<dbReference type="InterPro" id="IPR050859">
    <property type="entry name" value="Class-I_PLP-dep_aminotransf"/>
</dbReference>
<evidence type="ECO:0000259" key="5">
    <source>
        <dbReference type="Pfam" id="PF00155"/>
    </source>
</evidence>
<protein>
    <recommendedName>
        <fullName evidence="5">Aminotransferase class I/classII large domain-containing protein</fullName>
    </recommendedName>
</protein>
<dbReference type="Proteomes" id="UP000078148">
    <property type="component" value="Chromosome"/>
</dbReference>
<dbReference type="EMBL" id="CP013023">
    <property type="protein sequence ID" value="ANF96874.1"/>
    <property type="molecule type" value="Genomic_DNA"/>
</dbReference>
<keyword evidence="2" id="KW-0032">Aminotransferase</keyword>
<dbReference type="GO" id="GO:0008483">
    <property type="term" value="F:transaminase activity"/>
    <property type="evidence" value="ECO:0007669"/>
    <property type="project" value="UniProtKB-KW"/>
</dbReference>
<dbReference type="KEGG" id="pbv:AR543_13215"/>
<evidence type="ECO:0000313" key="6">
    <source>
        <dbReference type="EMBL" id="ANF96874.1"/>
    </source>
</evidence>
<dbReference type="CDD" id="cd00609">
    <property type="entry name" value="AAT_like"/>
    <property type="match status" value="1"/>
</dbReference>
<feature type="domain" description="Aminotransferase class I/classII large" evidence="5">
    <location>
        <begin position="61"/>
        <end position="391"/>
    </location>
</feature>
<dbReference type="InterPro" id="IPR015424">
    <property type="entry name" value="PyrdxlP-dep_Trfase"/>
</dbReference>
<evidence type="ECO:0000256" key="4">
    <source>
        <dbReference type="ARBA" id="ARBA00022898"/>
    </source>
</evidence>
<dbReference type="PANTHER" id="PTHR42790">
    <property type="entry name" value="AMINOTRANSFERASE"/>
    <property type="match status" value="1"/>
</dbReference>
<dbReference type="GO" id="GO:1901605">
    <property type="term" value="P:alpha-amino acid metabolic process"/>
    <property type="evidence" value="ECO:0007669"/>
    <property type="project" value="TreeGrafter"/>
</dbReference>
<evidence type="ECO:0000256" key="3">
    <source>
        <dbReference type="ARBA" id="ARBA00022679"/>
    </source>
</evidence>
<dbReference type="GO" id="GO:0030170">
    <property type="term" value="F:pyridoxal phosphate binding"/>
    <property type="evidence" value="ECO:0007669"/>
    <property type="project" value="InterPro"/>
</dbReference>
<name>A0A172ZGW4_9BACL</name>
<sequence>MNTVHQVPDLSRLSSRIPAAPSIGSTTVTKPDHIHLSFGFAADSLFPLEALEQSAQQAIRQDGARALQYSGAPGPAYILDWIQSRAASYGIDAETAQILVTNGATQGIALAAQLLLEPGDEVWVEAPTFFSALQAFRLCGASIRAFPIDGEGVQVDKLEEALIAAVHEGRPVPKLFYTMPVYHNPGGVTLSLSRRRQLADLARRYNFYIVEDDAYAELNFTGETFISLYELAPERTIYLNTFSKIIAPGIRLGWMIAHPLLVSRLRILMLGSSTAVFTQEIVAHLLKQLDFEQHRAQLIRHYWRQRDIMVTAIRSELGDEVSFELPEGGFFLWLTFPDQVNTAEMQYIAERHGVSYVAGSHFYHDDSGHNHLRLCFSYCTADRLTEGISRLAAAYREYREEHLHQGVDSYSQH</sequence>
<dbReference type="Gene3D" id="3.90.1150.10">
    <property type="entry name" value="Aspartate Aminotransferase, domain 1"/>
    <property type="match status" value="1"/>
</dbReference>
<dbReference type="AlphaFoldDB" id="A0A172ZGW4"/>
<dbReference type="SUPFAM" id="SSF53383">
    <property type="entry name" value="PLP-dependent transferases"/>
    <property type="match status" value="1"/>
</dbReference>
<reference evidence="7" key="1">
    <citation type="submission" date="2015-10" db="EMBL/GenBank/DDBJ databases">
        <title>Genome of Paenibacillus bovis sp. nov.</title>
        <authorList>
            <person name="Wu Z."/>
            <person name="Gao C."/>
            <person name="Liu Z."/>
            <person name="Zheng H."/>
        </authorList>
    </citation>
    <scope>NUCLEOTIDE SEQUENCE [LARGE SCALE GENOMIC DNA]</scope>
    <source>
        <strain evidence="7">BD3526</strain>
    </source>
</reference>
<gene>
    <name evidence="6" type="ORF">AR543_13215</name>
</gene>
<evidence type="ECO:0000256" key="1">
    <source>
        <dbReference type="ARBA" id="ARBA00001933"/>
    </source>
</evidence>
<proteinExistence type="predicted"/>
<dbReference type="Pfam" id="PF00155">
    <property type="entry name" value="Aminotran_1_2"/>
    <property type="match status" value="1"/>
</dbReference>
<comment type="cofactor">
    <cofactor evidence="1">
        <name>pyridoxal 5'-phosphate</name>
        <dbReference type="ChEBI" id="CHEBI:597326"/>
    </cofactor>
</comment>
<evidence type="ECO:0000256" key="2">
    <source>
        <dbReference type="ARBA" id="ARBA00022576"/>
    </source>
</evidence>
<dbReference type="RefSeq" id="WP_060534979.1">
    <property type="nucleotide sequence ID" value="NZ_CP013023.1"/>
</dbReference>
<accession>A0A172ZGW4</accession>
<organism evidence="6 7">
    <name type="scientific">Paenibacillus bovis</name>
    <dbReference type="NCBI Taxonomy" id="1616788"/>
    <lineage>
        <taxon>Bacteria</taxon>
        <taxon>Bacillati</taxon>
        <taxon>Bacillota</taxon>
        <taxon>Bacilli</taxon>
        <taxon>Bacillales</taxon>
        <taxon>Paenibacillaceae</taxon>
        <taxon>Paenibacillus</taxon>
    </lineage>
</organism>